<organism evidence="2 3">
    <name type="scientific">Baudoinia panamericana (strain UAMH 10762)</name>
    <name type="common">Angels' share fungus</name>
    <name type="synonym">Baudoinia compniacensis (strain UAMH 10762)</name>
    <dbReference type="NCBI Taxonomy" id="717646"/>
    <lineage>
        <taxon>Eukaryota</taxon>
        <taxon>Fungi</taxon>
        <taxon>Dikarya</taxon>
        <taxon>Ascomycota</taxon>
        <taxon>Pezizomycotina</taxon>
        <taxon>Dothideomycetes</taxon>
        <taxon>Dothideomycetidae</taxon>
        <taxon>Mycosphaerellales</taxon>
        <taxon>Teratosphaeriaceae</taxon>
        <taxon>Baudoinia</taxon>
    </lineage>
</organism>
<protein>
    <recommendedName>
        <fullName evidence="4">Nucleoporin NUP37</fullName>
    </recommendedName>
</protein>
<dbReference type="OMA" id="PHAVRIY"/>
<dbReference type="HOGENOM" id="CLU_007901_1_0_1"/>
<dbReference type="GeneID" id="19108593"/>
<accession>M2LZN8</accession>
<dbReference type="eggNOG" id="ENOG502SJ54">
    <property type="taxonomic scope" value="Eukaryota"/>
</dbReference>
<proteinExistence type="predicted"/>
<feature type="compositionally biased region" description="Low complexity" evidence="1">
    <location>
        <begin position="62"/>
        <end position="74"/>
    </location>
</feature>
<dbReference type="AlphaFoldDB" id="M2LZN8"/>
<sequence>MEPHVWKRDRKLHLSYEIPHRTTGAQLYPVAAPNGSDVIVYGHDRGVRILWRGGRRRRQTQAAQAAGKAQTNGTRSRKDAVALTADDDDDGQVMFEDEEDEQDPDYPYPRINQEVDIELEAEVLRLALPILPLLALRQQGLLREQAYLAIACSDGSVQVLKLDLIPPLDEGRVDYAETVRSTALTLVADAAVCTDLAAKLSIRKQDTLSSDDPTSIFVVAVSDELRVYSLPLSETSPETIRKPQTVLVPLPHPVVAVSLHPSPTSGLILIADVSGAVRVYEHISERGDLADVTEDLHLTAQTSGGWRTAFMGPYAEAQTGVARRKHILDVQWVLDGKAVLALLEDGRWGLWDFALGTQSHRSPGDFVSHGSLAPTTNLEAGLPIRQSKSTSRLAPMTPSTRKAKAEKLFIGPSKTTGAPGRGGISVSASSNRTGNIDESVVIWYDSEVYTIPNMQGFWQRSSDSGSGGSGSLYAPGLTHIGDVRLRNENITSISQFAPSVTGAGGQMNTPRDLLVAAEHRLIISQSLRSPTPVRSLFAQAAPKRPPVEDQIMLDAGQLDLGGMDRLLDSMAHADPRPRKVGFTH</sequence>
<dbReference type="Gene3D" id="2.130.10.10">
    <property type="entry name" value="YVTN repeat-like/Quinoprotein amine dehydrogenase"/>
    <property type="match status" value="1"/>
</dbReference>
<keyword evidence="3" id="KW-1185">Reference proteome</keyword>
<dbReference type="RefSeq" id="XP_007672668.1">
    <property type="nucleotide sequence ID" value="XM_007674478.1"/>
</dbReference>
<dbReference type="EMBL" id="KB445551">
    <property type="protein sequence ID" value="EMD00168.1"/>
    <property type="molecule type" value="Genomic_DNA"/>
</dbReference>
<evidence type="ECO:0000313" key="2">
    <source>
        <dbReference type="EMBL" id="EMD00168.1"/>
    </source>
</evidence>
<dbReference type="Proteomes" id="UP000011761">
    <property type="component" value="Unassembled WGS sequence"/>
</dbReference>
<gene>
    <name evidence="2" type="ORF">BAUCODRAFT_145476</name>
</gene>
<reference evidence="2 3" key="1">
    <citation type="journal article" date="2012" name="PLoS Pathog.">
        <title>Diverse lifestyles and strategies of plant pathogenesis encoded in the genomes of eighteen Dothideomycetes fungi.</title>
        <authorList>
            <person name="Ohm R.A."/>
            <person name="Feau N."/>
            <person name="Henrissat B."/>
            <person name="Schoch C.L."/>
            <person name="Horwitz B.A."/>
            <person name="Barry K.W."/>
            <person name="Condon B.J."/>
            <person name="Copeland A.C."/>
            <person name="Dhillon B."/>
            <person name="Glaser F."/>
            <person name="Hesse C.N."/>
            <person name="Kosti I."/>
            <person name="LaButti K."/>
            <person name="Lindquist E.A."/>
            <person name="Lucas S."/>
            <person name="Salamov A.A."/>
            <person name="Bradshaw R.E."/>
            <person name="Ciuffetti L."/>
            <person name="Hamelin R.C."/>
            <person name="Kema G.H.J."/>
            <person name="Lawrence C."/>
            <person name="Scott J.A."/>
            <person name="Spatafora J.W."/>
            <person name="Turgeon B.G."/>
            <person name="de Wit P.J.G.M."/>
            <person name="Zhong S."/>
            <person name="Goodwin S.B."/>
            <person name="Grigoriev I.V."/>
        </authorList>
    </citation>
    <scope>NUCLEOTIDE SEQUENCE [LARGE SCALE GENOMIC DNA]</scope>
    <source>
        <strain evidence="2 3">UAMH 10762</strain>
    </source>
</reference>
<name>M2LZN8_BAUPA</name>
<evidence type="ECO:0000313" key="3">
    <source>
        <dbReference type="Proteomes" id="UP000011761"/>
    </source>
</evidence>
<dbReference type="OrthoDB" id="5323870at2759"/>
<evidence type="ECO:0000256" key="1">
    <source>
        <dbReference type="SAM" id="MobiDB-lite"/>
    </source>
</evidence>
<dbReference type="SUPFAM" id="SSF50978">
    <property type="entry name" value="WD40 repeat-like"/>
    <property type="match status" value="1"/>
</dbReference>
<dbReference type="KEGG" id="bcom:BAUCODRAFT_145476"/>
<feature type="region of interest" description="Disordered" evidence="1">
    <location>
        <begin position="62"/>
        <end position="92"/>
    </location>
</feature>
<dbReference type="InterPro" id="IPR036322">
    <property type="entry name" value="WD40_repeat_dom_sf"/>
</dbReference>
<dbReference type="InterPro" id="IPR015943">
    <property type="entry name" value="WD40/YVTN_repeat-like_dom_sf"/>
</dbReference>
<evidence type="ECO:0008006" key="4">
    <source>
        <dbReference type="Google" id="ProtNLM"/>
    </source>
</evidence>